<dbReference type="CDD" id="cd16105">
    <property type="entry name" value="Ubl_ASPSCR1_like"/>
    <property type="match status" value="1"/>
</dbReference>
<evidence type="ECO:0000313" key="3">
    <source>
        <dbReference type="EMBL" id="OPB39456.1"/>
    </source>
</evidence>
<dbReference type="OrthoDB" id="440781at2759"/>
<evidence type="ECO:0000259" key="2">
    <source>
        <dbReference type="Pfam" id="PF11470"/>
    </source>
</evidence>
<dbReference type="GO" id="GO:0012506">
    <property type="term" value="C:vesicle membrane"/>
    <property type="evidence" value="ECO:0007669"/>
    <property type="project" value="TreeGrafter"/>
</dbReference>
<proteinExistence type="predicted"/>
<accession>A0A1T3CEC3</accession>
<comment type="caution">
    <text evidence="3">The sequence shown here is derived from an EMBL/GenBank/DDBJ whole genome shotgun (WGS) entry which is preliminary data.</text>
</comment>
<evidence type="ECO:0000256" key="1">
    <source>
        <dbReference type="SAM" id="MobiDB-lite"/>
    </source>
</evidence>
<feature type="compositionally biased region" description="Basic residues" evidence="1">
    <location>
        <begin position="503"/>
        <end position="513"/>
    </location>
</feature>
<dbReference type="GO" id="GO:0006886">
    <property type="term" value="P:intracellular protein transport"/>
    <property type="evidence" value="ECO:0007669"/>
    <property type="project" value="TreeGrafter"/>
</dbReference>
<feature type="region of interest" description="Disordered" evidence="1">
    <location>
        <begin position="465"/>
        <end position="513"/>
    </location>
</feature>
<dbReference type="PANTHER" id="PTHR46467">
    <property type="entry name" value="TETHER CONTAINING UBX DOMAIN FOR GLUT4"/>
    <property type="match status" value="1"/>
</dbReference>
<dbReference type="InterPro" id="IPR029071">
    <property type="entry name" value="Ubiquitin-like_domsf"/>
</dbReference>
<dbReference type="InterPro" id="IPR021569">
    <property type="entry name" value="TUG-UBL1"/>
</dbReference>
<dbReference type="GO" id="GO:0005634">
    <property type="term" value="C:nucleus"/>
    <property type="evidence" value="ECO:0007669"/>
    <property type="project" value="TreeGrafter"/>
</dbReference>
<organism evidence="3 4">
    <name type="scientific">Trichoderma guizhouense</name>
    <dbReference type="NCBI Taxonomy" id="1491466"/>
    <lineage>
        <taxon>Eukaryota</taxon>
        <taxon>Fungi</taxon>
        <taxon>Dikarya</taxon>
        <taxon>Ascomycota</taxon>
        <taxon>Pezizomycotina</taxon>
        <taxon>Sordariomycetes</taxon>
        <taxon>Hypocreomycetidae</taxon>
        <taxon>Hypocreales</taxon>
        <taxon>Hypocreaceae</taxon>
        <taxon>Trichoderma</taxon>
    </lineage>
</organism>
<reference evidence="3 4" key="1">
    <citation type="submission" date="2016-04" db="EMBL/GenBank/DDBJ databases">
        <title>Multiple horizontal gene transfer events from other fungi enriched the ability of the initially mycotrophic fungus Trichoderma (Ascomycota) to feed on dead plant biomass.</title>
        <authorList>
            <person name="Atanasova L."/>
            <person name="Chenthamara K."/>
            <person name="Zhang J."/>
            <person name="Grujic M."/>
            <person name="Henrissat B."/>
            <person name="Kuo A."/>
            <person name="Aertz A."/>
            <person name="Salamov A."/>
            <person name="Lipzen A."/>
            <person name="Labutti K."/>
            <person name="Barry K."/>
            <person name="Miao Y."/>
            <person name="Rahimi M.J."/>
            <person name="Shen Q."/>
            <person name="Grigoriev I.V."/>
            <person name="Kubicek C.P."/>
            <person name="Druzhinina I.S."/>
        </authorList>
    </citation>
    <scope>NUCLEOTIDE SEQUENCE [LARGE SCALE GENOMIC DNA]</scope>
    <source>
        <strain evidence="3 4">NJAU 4742</strain>
    </source>
</reference>
<gene>
    <name evidence="3" type="ORF">A0O28_0051620</name>
</gene>
<dbReference type="GO" id="GO:0005737">
    <property type="term" value="C:cytoplasm"/>
    <property type="evidence" value="ECO:0007669"/>
    <property type="project" value="TreeGrafter"/>
</dbReference>
<keyword evidence="4" id="KW-1185">Reference proteome</keyword>
<dbReference type="Pfam" id="PF11470">
    <property type="entry name" value="TUG-UBL1"/>
    <property type="match status" value="1"/>
</dbReference>
<evidence type="ECO:0000313" key="4">
    <source>
        <dbReference type="Proteomes" id="UP000191004"/>
    </source>
</evidence>
<dbReference type="CDD" id="cd17075">
    <property type="entry name" value="UBX1_UBXN9"/>
    <property type="match status" value="1"/>
</dbReference>
<dbReference type="InterPro" id="IPR059238">
    <property type="entry name" value="UBX1_UBXN9"/>
</dbReference>
<feature type="region of interest" description="Disordered" evidence="1">
    <location>
        <begin position="214"/>
        <end position="241"/>
    </location>
</feature>
<dbReference type="SUPFAM" id="SSF54236">
    <property type="entry name" value="Ubiquitin-like"/>
    <property type="match status" value="2"/>
</dbReference>
<dbReference type="Gene3D" id="3.10.20.90">
    <property type="entry name" value="Phosphatidylinositol 3-kinase Catalytic Subunit, Chain A, domain 1"/>
    <property type="match status" value="1"/>
</dbReference>
<sequence length="513" mass="56215">MASHVVVIATDLRRTTVKVNPGTYLSDVLQEACKKLSLDSDKFLLKHKQKQVDLSVPFRTSGLIAGAKLELVLKSKTPSAVQIALQIPQPEAKEIPGGRLIKKFPSDLSIWQVLRQFESGEASAGKNINITARGVAQTVDTNNSGAGQLYYETPVLNIMGRELGSFADFQKTLSQLGHNSGNVLIRLTFRRTEQTLYEAMEQIGVFFKEEAKKKEEEKESATSGASEETPKNASADGDVPMVEAPAEPVSNIVEAREADHAAPQATQESSSLQLDAHQTLPEVNNSDPQSRLQPVNVFLAPTNSTPAAALLPAEESDFTPTVAHAQLHQQRLLESSRNKRLLSDREIEEKEAAEQAKIDAVKSVLIKVRFPDNTSSDWEIGPSDTGAFLYQAVRHVMASNEHSFHLVIPGSKTVIKDDDTPKHNLIRAYKLSGRVLVSLVWNDGVPADIRKRPFLKSNFAQQGQTIKVPEIPTAEDEKDGPSVAPKAQQPQTNRDGGEGSGKKMPKWFKLGKK</sequence>
<protein>
    <recommendedName>
        <fullName evidence="2">TUG ubiquitin-like domain-containing protein</fullName>
    </recommendedName>
</protein>
<dbReference type="Proteomes" id="UP000191004">
    <property type="component" value="Unassembled WGS sequence"/>
</dbReference>
<dbReference type="EMBL" id="LVVK01000019">
    <property type="protein sequence ID" value="OPB39456.1"/>
    <property type="molecule type" value="Genomic_DNA"/>
</dbReference>
<name>A0A1T3CEC3_9HYPO</name>
<dbReference type="PANTHER" id="PTHR46467:SF1">
    <property type="entry name" value="TETHER CONTAINING UBX DOMAIN FOR GLUT4"/>
    <property type="match status" value="1"/>
</dbReference>
<feature type="domain" description="TUG ubiquitin-like" evidence="2">
    <location>
        <begin position="8"/>
        <end position="71"/>
    </location>
</feature>
<dbReference type="AlphaFoldDB" id="A0A1T3CEC3"/>